<dbReference type="AlphaFoldDB" id="A0A074LTY1"/>
<dbReference type="OrthoDB" id="366288at2"/>
<evidence type="ECO:0000313" key="2">
    <source>
        <dbReference type="Proteomes" id="UP000027931"/>
    </source>
</evidence>
<dbReference type="Proteomes" id="UP000027931">
    <property type="component" value="Unassembled WGS sequence"/>
</dbReference>
<accession>A0A074LTY1</accession>
<gene>
    <name evidence="1" type="ORF">EL26_11430</name>
</gene>
<organism evidence="1 2">
    <name type="scientific">Tumebacillus flagellatus</name>
    <dbReference type="NCBI Taxonomy" id="1157490"/>
    <lineage>
        <taxon>Bacteria</taxon>
        <taxon>Bacillati</taxon>
        <taxon>Bacillota</taxon>
        <taxon>Bacilli</taxon>
        <taxon>Bacillales</taxon>
        <taxon>Alicyclobacillaceae</taxon>
        <taxon>Tumebacillus</taxon>
    </lineage>
</organism>
<dbReference type="InterPro" id="IPR011749">
    <property type="entry name" value="CHP02243"/>
</dbReference>
<sequence>MLPPPIDPRTLPDLIERMKEMVPYYTPDWRFSPNDPDPGTALFYLFADMYLQNIDRLNRVPVKNMIAFLNLLDVKRLTARPAQGYATFHLSVGTPHSVLIPKGTEVAAEGADGSKIVFQTQETMLATPARIDDAVLVSAKQDAIVRVTEALQTGAPITLFDVASGLNEQSHALYIGHRDLLWIEGAAEIQLQFFNSKEPYRQQQCGEWFADPARVEWRYLTEEGWQPFDEVTGDGHQLWLRKKRTAALAFTELHGIENRWIQARLRPGRTLSDAHPLLIDGLRLKTQSLNEQRNGGFAPDVMFANDAQADPEGCFPFGEFLAPYSLFYIASDEAFSKQQSIIELSMTLKSVHNQLMPVEEPEIEWKLVMKESDIPKKPKVYLASIRNVVWEYWNGKSWARLTNAPEQEELFYKPTVEGMDVTVRFRCPDDMAETFVNGHYKRFLRIRVQTVDNLYTPNPIHLAPWLSNVRLQYRYEPDVAFPAQKLLADNNMQWMDGVPALTANPPRPFLPFAPLDGGHPALYLGFDEAPVKGPLHLYFSFRQQTGMEQNRPILEWEYLRQDVNRLEWAPLKVVDETLDFTRSGSVQFVGPSDLARAELFRRHLYWLRVVNRDDRYDSADESVKRPILQALLPNTVRILQQESMRDETPKPVRLSDTETEYHLQHAPVYSEEVWIDETGQITERELEDLLAAGLRTDAVRDAGGNLLRLWVLWQPIDHLEDSGPQDRFYRIDRTTGRIRFGDGRHGKALPEGGADRIRVHSNKIVGSLGNLPVGAIHSLQRSIAFVQGVTNPEPTAGGTDTEPMAQALLRGPQTVRNRDRAVTAQDYEWLARTVSPDLAKVKCFPGTNADMQPDTGSVTLAVLPQNGGPGLPFFPQLRRQIADYLQERSAAVIATAGRVHVIEPAYLEINVFAQLVVKSMENVVPAEREAIEKLNKFLDPFTGNYDGAGWEIGQLLHTSVLYGLLKSVEGVNHVQKLSMSFFLVTDGAKREVRPDEAARLPHGIVMNGRHQIVVDLL</sequence>
<dbReference type="STRING" id="1157490.EL26_11430"/>
<comment type="caution">
    <text evidence="1">The sequence shown here is derived from an EMBL/GenBank/DDBJ whole genome shotgun (WGS) entry which is preliminary data.</text>
</comment>
<protein>
    <submittedName>
        <fullName evidence="1">Uncharacterized protein</fullName>
    </submittedName>
</protein>
<dbReference type="EMBL" id="JMIR01000013">
    <property type="protein sequence ID" value="KEO83293.1"/>
    <property type="molecule type" value="Genomic_DNA"/>
</dbReference>
<keyword evidence="2" id="KW-1185">Reference proteome</keyword>
<name>A0A074LTY1_9BACL</name>
<dbReference type="NCBIfam" id="TIGR02243">
    <property type="entry name" value="putative baseplate assembly protein"/>
    <property type="match status" value="1"/>
</dbReference>
<dbReference type="RefSeq" id="WP_038088081.1">
    <property type="nucleotide sequence ID" value="NZ_JMIR01000013.1"/>
</dbReference>
<reference evidence="1 2" key="1">
    <citation type="journal article" date="2013" name="Int. J. Syst. Evol. Microbiol.">
        <title>Tumebacillus flagellatus sp. nov., an alpha-amylase/pullulanase-producing bacterium isolated from cassava wastewater.</title>
        <authorList>
            <person name="Wang Q."/>
            <person name="Xie N."/>
            <person name="Qin Y."/>
            <person name="Shen N."/>
            <person name="Zhu J."/>
            <person name="Mi H."/>
            <person name="Huang R."/>
        </authorList>
    </citation>
    <scope>NUCLEOTIDE SEQUENCE [LARGE SCALE GENOMIC DNA]</scope>
    <source>
        <strain evidence="1 2">GST4</strain>
    </source>
</reference>
<evidence type="ECO:0000313" key="1">
    <source>
        <dbReference type="EMBL" id="KEO83293.1"/>
    </source>
</evidence>
<proteinExistence type="predicted"/>
<dbReference type="eggNOG" id="COG3299">
    <property type="taxonomic scope" value="Bacteria"/>
</dbReference>